<dbReference type="EMBL" id="FNHL01000002">
    <property type="protein sequence ID" value="SDM36668.1"/>
    <property type="molecule type" value="Genomic_DNA"/>
</dbReference>
<dbReference type="InterPro" id="IPR006311">
    <property type="entry name" value="TAT_signal"/>
</dbReference>
<gene>
    <name evidence="2" type="ORF">SAMN04487949_1424</name>
</gene>
<evidence type="ECO:0000313" key="2">
    <source>
        <dbReference type="EMBL" id="SDM36668.1"/>
    </source>
</evidence>
<dbReference type="PROSITE" id="PS51318">
    <property type="entry name" value="TAT"/>
    <property type="match status" value="1"/>
</dbReference>
<feature type="compositionally biased region" description="Acidic residues" evidence="1">
    <location>
        <begin position="200"/>
        <end position="211"/>
    </location>
</feature>
<feature type="region of interest" description="Disordered" evidence="1">
    <location>
        <begin position="194"/>
        <end position="219"/>
    </location>
</feature>
<protein>
    <recommendedName>
        <fullName evidence="4">SipW-cognate class signal peptide</fullName>
    </recommendedName>
</protein>
<name>A0A1G9SMH6_9EURY</name>
<keyword evidence="3" id="KW-1185">Reference proteome</keyword>
<evidence type="ECO:0000313" key="3">
    <source>
        <dbReference type="Proteomes" id="UP000199451"/>
    </source>
</evidence>
<organism evidence="2 3">
    <name type="scientific">Halogranum gelatinilyticum</name>
    <dbReference type="NCBI Taxonomy" id="660521"/>
    <lineage>
        <taxon>Archaea</taxon>
        <taxon>Methanobacteriati</taxon>
        <taxon>Methanobacteriota</taxon>
        <taxon>Stenosarchaea group</taxon>
        <taxon>Halobacteria</taxon>
        <taxon>Halobacteriales</taxon>
        <taxon>Haloferacaceae</taxon>
    </lineage>
</organism>
<dbReference type="AlphaFoldDB" id="A0A1G9SMH6"/>
<evidence type="ECO:0008006" key="4">
    <source>
        <dbReference type="Google" id="ProtNLM"/>
    </source>
</evidence>
<proteinExistence type="predicted"/>
<accession>A0A1G9SMH6</accession>
<dbReference type="RefSeq" id="WP_089695768.1">
    <property type="nucleotide sequence ID" value="NZ_FNHL01000002.1"/>
</dbReference>
<evidence type="ECO:0000256" key="1">
    <source>
        <dbReference type="SAM" id="MobiDB-lite"/>
    </source>
</evidence>
<dbReference type="OrthoDB" id="222305at2157"/>
<reference evidence="3" key="1">
    <citation type="submission" date="2016-10" db="EMBL/GenBank/DDBJ databases">
        <authorList>
            <person name="Varghese N."/>
            <person name="Submissions S."/>
        </authorList>
    </citation>
    <scope>NUCLEOTIDE SEQUENCE [LARGE SCALE GENOMIC DNA]</scope>
    <source>
        <strain evidence="3">CGMCC 1.10119</strain>
    </source>
</reference>
<sequence>MTQPQFRVTRRKILAGLGTIGVASAGAGLGTTAFFGDAESLNGWLQAGRVDLKVDYRTTYTPWLMADEVDARGSEFFRANQSRSVYPVAGDPMSLHIGSVPALDETEAVTDTGFTVTDGESPSHAAWKDATLAANACDEDGEDYIGERLVDGDTEVFVDLMDIKPYDEGETTFSLHLCGNPVVVSMRADVLGTPENGLIDPEDGSGDETDDNGSPTGMAGELQNYLWVEAWADDCDNLLNGDETPFYQGSLAGFFDLVGDDYPIPFDGIDGAVGGGSQHGNADSDDATLPAGTFEDFAVNTNIDCTDLDANLVELLKIEEEQDLRGGNDVYEFPVSANGVDYTLTVTVTQRDGAQATKLDWTIASDDSSDPALGIEAVLLKDGRPQDNDGNGVYDGGVRAYYYEEATSATGLTVPDDPATATLKGISNVRFCYDVGDDTGGNGGGGTQETGVCVRGTKCWAFRWYLPCMDDDTQNLGFSDLPSDAATADLDGDGELTLADELIAAGLVERDGSGQPVLDDGHQVPLGANVIQTDGVHFTLGFQAVQCRHNPDAM</sequence>
<dbReference type="Proteomes" id="UP000199451">
    <property type="component" value="Unassembled WGS sequence"/>
</dbReference>